<keyword evidence="2" id="KW-1185">Reference proteome</keyword>
<sequence>MSNFLQLHLLTSYPPACLNRDDLNRPKSAIMGGVPRLRISSQSLKRAWRASEQFEDALTGHLGTRTKLKGVKIFEKLVAAGIKEKAARECAQAIAKQFGKLKSKKDNKPLNDLEIEQLAHFSPEEEGAIDALAEVLISEGRAPTEPELALLRKQHTAADIALFGRMLADNPSFNTEAACQVAHAITVHRAAVEDDFFTAVDDLNDHEEDAGSAHMGEQGFGAGLFYQYVCIDCDRLRENLGGDPDLASRTIQALIEAAATVAPTGKQNSFASRACAYYVLAEKGSRQPRSLSLAFMKPVSEGDMLDSAVNALTSMRDNIDKVYYQNSENSENKQYSLPSRSINALSGEGDFTKLKKWAAGVGDDA</sequence>
<dbReference type="AlphaFoldDB" id="I3Y6A3"/>
<dbReference type="STRING" id="765911.Thivi_0459"/>
<dbReference type="Proteomes" id="UP000006062">
    <property type="component" value="Chromosome"/>
</dbReference>
<accession>I3Y6A3</accession>
<proteinExistence type="predicted"/>
<reference evidence="1 2" key="1">
    <citation type="submission" date="2012-06" db="EMBL/GenBank/DDBJ databases">
        <title>Complete sequence of Thiocystis violascens DSM 198.</title>
        <authorList>
            <consortium name="US DOE Joint Genome Institute"/>
            <person name="Lucas S."/>
            <person name="Han J."/>
            <person name="Lapidus A."/>
            <person name="Cheng J.-F."/>
            <person name="Goodwin L."/>
            <person name="Pitluck S."/>
            <person name="Peters L."/>
            <person name="Ovchinnikova G."/>
            <person name="Teshima H."/>
            <person name="Detter J.C."/>
            <person name="Han C."/>
            <person name="Tapia R."/>
            <person name="Land M."/>
            <person name="Hauser L."/>
            <person name="Kyrpides N."/>
            <person name="Ivanova N."/>
            <person name="Pagani I."/>
            <person name="Vogl K."/>
            <person name="Liu Z."/>
            <person name="Frigaard N.-U."/>
            <person name="Bryant D."/>
            <person name="Woyke T."/>
        </authorList>
    </citation>
    <scope>NUCLEOTIDE SEQUENCE [LARGE SCALE GENOMIC DNA]</scope>
    <source>
        <strain evidence="2">ATCC 17096 / DSM 198 / 6111</strain>
    </source>
</reference>
<evidence type="ECO:0000313" key="2">
    <source>
        <dbReference type="Proteomes" id="UP000006062"/>
    </source>
</evidence>
<dbReference type="HOGENOM" id="CLU_044824_1_0_6"/>
<dbReference type="InterPro" id="IPR010148">
    <property type="entry name" value="CRISPR-assoc_prot_CT1975"/>
</dbReference>
<dbReference type="OrthoDB" id="5291250at2"/>
<dbReference type="NCBIfam" id="TIGR01869">
    <property type="entry name" value="casC_Cse4"/>
    <property type="match status" value="1"/>
</dbReference>
<dbReference type="Pfam" id="PF09344">
    <property type="entry name" value="Cas_CT1975"/>
    <property type="match status" value="1"/>
</dbReference>
<dbReference type="RefSeq" id="WP_014777021.1">
    <property type="nucleotide sequence ID" value="NC_018012.1"/>
</dbReference>
<organism evidence="1 2">
    <name type="scientific">Thiocystis violascens (strain ATCC 17096 / DSM 198 / 6111)</name>
    <name type="common">Chromatium violascens</name>
    <dbReference type="NCBI Taxonomy" id="765911"/>
    <lineage>
        <taxon>Bacteria</taxon>
        <taxon>Pseudomonadati</taxon>
        <taxon>Pseudomonadota</taxon>
        <taxon>Gammaproteobacteria</taxon>
        <taxon>Chromatiales</taxon>
        <taxon>Chromatiaceae</taxon>
        <taxon>Thiocystis</taxon>
    </lineage>
</organism>
<evidence type="ECO:0000313" key="1">
    <source>
        <dbReference type="EMBL" id="AFL72521.1"/>
    </source>
</evidence>
<dbReference type="KEGG" id="tvi:Thivi_0459"/>
<protein>
    <submittedName>
        <fullName evidence="1">CRISPR-associated protein, Cse4 family</fullName>
    </submittedName>
</protein>
<dbReference type="eggNOG" id="COG1857">
    <property type="taxonomic scope" value="Bacteria"/>
</dbReference>
<gene>
    <name evidence="1" type="ordered locus">Thivi_0459</name>
</gene>
<dbReference type="EMBL" id="CP003154">
    <property type="protein sequence ID" value="AFL72521.1"/>
    <property type="molecule type" value="Genomic_DNA"/>
</dbReference>
<name>I3Y6A3_THIV6</name>